<keyword evidence="3" id="KW-1185">Reference proteome</keyword>
<reference evidence="2" key="1">
    <citation type="journal article" date="2014" name="Int. J. Syst. Evol. Microbiol.">
        <title>Complete genome sequence of Corynebacterium casei LMG S-19264T (=DSM 44701T), isolated from a smear-ripened cheese.</title>
        <authorList>
            <consortium name="US DOE Joint Genome Institute (JGI-PGF)"/>
            <person name="Walter F."/>
            <person name="Albersmeier A."/>
            <person name="Kalinowski J."/>
            <person name="Ruckert C."/>
        </authorList>
    </citation>
    <scope>NUCLEOTIDE SEQUENCE</scope>
    <source>
        <strain evidence="2">CGMCC 1.15367</strain>
    </source>
</reference>
<dbReference type="InterPro" id="IPR004843">
    <property type="entry name" value="Calcineurin-like_PHP"/>
</dbReference>
<evidence type="ECO:0000313" key="2">
    <source>
        <dbReference type="EMBL" id="GGE05816.1"/>
    </source>
</evidence>
<dbReference type="SUPFAM" id="SSF56300">
    <property type="entry name" value="Metallo-dependent phosphatases"/>
    <property type="match status" value="1"/>
</dbReference>
<dbReference type="PANTHER" id="PTHR43143:SF1">
    <property type="entry name" value="SERINE_THREONINE-PROTEIN PHOSPHATASE CPPED1"/>
    <property type="match status" value="1"/>
</dbReference>
<accession>A0A916ZQ06</accession>
<dbReference type="EMBL" id="BMIQ01000003">
    <property type="protein sequence ID" value="GGE05816.1"/>
    <property type="molecule type" value="Genomic_DNA"/>
</dbReference>
<dbReference type="Gene3D" id="3.60.21.10">
    <property type="match status" value="1"/>
</dbReference>
<protein>
    <submittedName>
        <fullName evidence="2">Phosphohydrolase</fullName>
    </submittedName>
</protein>
<proteinExistence type="predicted"/>
<dbReference type="InterPro" id="IPR051918">
    <property type="entry name" value="STPP_CPPED1"/>
</dbReference>
<dbReference type="Proteomes" id="UP000644699">
    <property type="component" value="Unassembled WGS sequence"/>
</dbReference>
<dbReference type="AlphaFoldDB" id="A0A916ZQ06"/>
<feature type="domain" description="Calcineurin-like phosphoesterase" evidence="1">
    <location>
        <begin position="3"/>
        <end position="198"/>
    </location>
</feature>
<reference evidence="2" key="2">
    <citation type="submission" date="2020-09" db="EMBL/GenBank/DDBJ databases">
        <authorList>
            <person name="Sun Q."/>
            <person name="Zhou Y."/>
        </authorList>
    </citation>
    <scope>NUCLEOTIDE SEQUENCE</scope>
    <source>
        <strain evidence="2">CGMCC 1.15367</strain>
    </source>
</reference>
<dbReference type="PANTHER" id="PTHR43143">
    <property type="entry name" value="METALLOPHOSPHOESTERASE, CALCINEURIN SUPERFAMILY"/>
    <property type="match status" value="1"/>
</dbReference>
<sequence>MPKIAVIADPHIGVEKPHFVGNWHRAVAEANARAPDLTVILGDLTFDGAHSEADCAFAREALAALATPWLAVPGNHDVGDTDRGSGKASDPARLARWRRHFGPDFWLSDLDGGWRLVGIDSQILGTGLAAETEQWAFLEEALTGGRRVLLFTHQPLFLKNWDEADRLYWASCGAARRRLRDLFRSADVAAVVSGHMHRAFVSLPKAGPSFVWTPATSFLTRDASMPPQGGTAMTGITLLDLSETGVAVGFHPIPDLETFFIEDFNGTLYPAPAR</sequence>
<dbReference type="GO" id="GO:0016787">
    <property type="term" value="F:hydrolase activity"/>
    <property type="evidence" value="ECO:0007669"/>
    <property type="project" value="InterPro"/>
</dbReference>
<evidence type="ECO:0000259" key="1">
    <source>
        <dbReference type="Pfam" id="PF00149"/>
    </source>
</evidence>
<organism evidence="2 3">
    <name type="scientific">Aureimonas endophytica</name>
    <dbReference type="NCBI Taxonomy" id="2027858"/>
    <lineage>
        <taxon>Bacteria</taxon>
        <taxon>Pseudomonadati</taxon>
        <taxon>Pseudomonadota</taxon>
        <taxon>Alphaproteobacteria</taxon>
        <taxon>Hyphomicrobiales</taxon>
        <taxon>Aurantimonadaceae</taxon>
        <taxon>Aureimonas</taxon>
    </lineage>
</organism>
<dbReference type="RefSeq" id="WP_188909062.1">
    <property type="nucleotide sequence ID" value="NZ_BMIQ01000003.1"/>
</dbReference>
<comment type="caution">
    <text evidence="2">The sequence shown here is derived from an EMBL/GenBank/DDBJ whole genome shotgun (WGS) entry which is preliminary data.</text>
</comment>
<dbReference type="Pfam" id="PF00149">
    <property type="entry name" value="Metallophos"/>
    <property type="match status" value="1"/>
</dbReference>
<dbReference type="InterPro" id="IPR029052">
    <property type="entry name" value="Metallo-depent_PP-like"/>
</dbReference>
<gene>
    <name evidence="2" type="ORF">GCM10011390_26050</name>
</gene>
<evidence type="ECO:0000313" key="3">
    <source>
        <dbReference type="Proteomes" id="UP000644699"/>
    </source>
</evidence>
<name>A0A916ZQ06_9HYPH</name>